<dbReference type="EMBL" id="RCHS01001489">
    <property type="protein sequence ID" value="RMX53209.1"/>
    <property type="molecule type" value="Genomic_DNA"/>
</dbReference>
<accession>A0A3M6UI19</accession>
<dbReference type="Proteomes" id="UP000275408">
    <property type="component" value="Unassembled WGS sequence"/>
</dbReference>
<name>A0A3M6UI19_POCDA</name>
<proteinExistence type="predicted"/>
<gene>
    <name evidence="2" type="ORF">pdam_00016535</name>
</gene>
<feature type="region of interest" description="Disordered" evidence="1">
    <location>
        <begin position="39"/>
        <end position="58"/>
    </location>
</feature>
<dbReference type="PANTHER" id="PTHR35450">
    <property type="entry name" value="REVERSE TRANSCRIPTASE DOMAIN-CONTAINING PROTEIN"/>
    <property type="match status" value="1"/>
</dbReference>
<protein>
    <submittedName>
        <fullName evidence="2">Uncharacterized protein</fullName>
    </submittedName>
</protein>
<evidence type="ECO:0000256" key="1">
    <source>
        <dbReference type="SAM" id="MobiDB-lite"/>
    </source>
</evidence>
<comment type="caution">
    <text evidence="2">The sequence shown here is derived from an EMBL/GenBank/DDBJ whole genome shotgun (WGS) entry which is preliminary data.</text>
</comment>
<organism evidence="2 3">
    <name type="scientific">Pocillopora damicornis</name>
    <name type="common">Cauliflower coral</name>
    <name type="synonym">Millepora damicornis</name>
    <dbReference type="NCBI Taxonomy" id="46731"/>
    <lineage>
        <taxon>Eukaryota</taxon>
        <taxon>Metazoa</taxon>
        <taxon>Cnidaria</taxon>
        <taxon>Anthozoa</taxon>
        <taxon>Hexacorallia</taxon>
        <taxon>Scleractinia</taxon>
        <taxon>Astrocoeniina</taxon>
        <taxon>Pocilloporidae</taxon>
        <taxon>Pocillopora</taxon>
    </lineage>
</organism>
<evidence type="ECO:0000313" key="3">
    <source>
        <dbReference type="Proteomes" id="UP000275408"/>
    </source>
</evidence>
<reference evidence="2 3" key="1">
    <citation type="journal article" date="2018" name="Sci. Rep.">
        <title>Comparative analysis of the Pocillopora damicornis genome highlights role of immune system in coral evolution.</title>
        <authorList>
            <person name="Cunning R."/>
            <person name="Bay R.A."/>
            <person name="Gillette P."/>
            <person name="Baker A.C."/>
            <person name="Traylor-Knowles N."/>
        </authorList>
    </citation>
    <scope>NUCLEOTIDE SEQUENCE [LARGE SCALE GENOMIC DNA]</scope>
    <source>
        <strain evidence="2">RSMAS</strain>
        <tissue evidence="2">Whole animal</tissue>
    </source>
</reference>
<dbReference type="AlphaFoldDB" id="A0A3M6UI19"/>
<dbReference type="PANTHER" id="PTHR35450:SF2">
    <property type="entry name" value="REVERSE TRANSCRIPTASE DOMAIN-CONTAINING PROTEIN"/>
    <property type="match status" value="1"/>
</dbReference>
<keyword evidence="3" id="KW-1185">Reference proteome</keyword>
<evidence type="ECO:0000313" key="2">
    <source>
        <dbReference type="EMBL" id="RMX53209.1"/>
    </source>
</evidence>
<sequence>MHKMLHPKADMERLYIPRKDGGRGLIDVETALKTAQRGKYPKQVLEHERSKAKNSITKNATKFKREVTMPELENREDNLASESATVLKHIFKSRTPTPSEHLLRS</sequence>